<dbReference type="EMBL" id="JAMSHJ010000003">
    <property type="protein sequence ID" value="KAI5426315.1"/>
    <property type="molecule type" value="Genomic_DNA"/>
</dbReference>
<keyword evidence="2" id="KW-1185">Reference proteome</keyword>
<dbReference type="Proteomes" id="UP001058974">
    <property type="component" value="Chromosome 3"/>
</dbReference>
<reference evidence="1 2" key="1">
    <citation type="journal article" date="2022" name="Nat. Genet.">
        <title>Improved pea reference genome and pan-genome highlight genomic features and evolutionary characteristics.</title>
        <authorList>
            <person name="Yang T."/>
            <person name="Liu R."/>
            <person name="Luo Y."/>
            <person name="Hu S."/>
            <person name="Wang D."/>
            <person name="Wang C."/>
            <person name="Pandey M.K."/>
            <person name="Ge S."/>
            <person name="Xu Q."/>
            <person name="Li N."/>
            <person name="Li G."/>
            <person name="Huang Y."/>
            <person name="Saxena R.K."/>
            <person name="Ji Y."/>
            <person name="Li M."/>
            <person name="Yan X."/>
            <person name="He Y."/>
            <person name="Liu Y."/>
            <person name="Wang X."/>
            <person name="Xiang C."/>
            <person name="Varshney R.K."/>
            <person name="Ding H."/>
            <person name="Gao S."/>
            <person name="Zong X."/>
        </authorList>
    </citation>
    <scope>NUCLEOTIDE SEQUENCE [LARGE SCALE GENOMIC DNA]</scope>
    <source>
        <strain evidence="1 2">cv. Zhongwan 6</strain>
    </source>
</reference>
<organism evidence="1 2">
    <name type="scientific">Pisum sativum</name>
    <name type="common">Garden pea</name>
    <name type="synonym">Lathyrus oleraceus</name>
    <dbReference type="NCBI Taxonomy" id="3888"/>
    <lineage>
        <taxon>Eukaryota</taxon>
        <taxon>Viridiplantae</taxon>
        <taxon>Streptophyta</taxon>
        <taxon>Embryophyta</taxon>
        <taxon>Tracheophyta</taxon>
        <taxon>Spermatophyta</taxon>
        <taxon>Magnoliopsida</taxon>
        <taxon>eudicotyledons</taxon>
        <taxon>Gunneridae</taxon>
        <taxon>Pentapetalae</taxon>
        <taxon>rosids</taxon>
        <taxon>fabids</taxon>
        <taxon>Fabales</taxon>
        <taxon>Fabaceae</taxon>
        <taxon>Papilionoideae</taxon>
        <taxon>50 kb inversion clade</taxon>
        <taxon>NPAAA clade</taxon>
        <taxon>Hologalegina</taxon>
        <taxon>IRL clade</taxon>
        <taxon>Fabeae</taxon>
        <taxon>Lathyrus</taxon>
    </lineage>
</organism>
<evidence type="ECO:0000313" key="2">
    <source>
        <dbReference type="Proteomes" id="UP001058974"/>
    </source>
</evidence>
<gene>
    <name evidence="1" type="ORF">KIW84_031930</name>
</gene>
<dbReference type="AlphaFoldDB" id="A0A9D4XWQ7"/>
<evidence type="ECO:0008006" key="3">
    <source>
        <dbReference type="Google" id="ProtNLM"/>
    </source>
</evidence>
<accession>A0A9D4XWQ7</accession>
<sequence>MKGPDVRWWESASTLMTNQGVPRDWENSKKTFLDKQAEYAPDEKWKIDQFLFGLRGKIYHSVSQRGFTTYGELLRQCYVAENSLKKVQEEMDQYRSGLKNQGRPGNQ</sequence>
<comment type="caution">
    <text evidence="1">The sequence shown here is derived from an EMBL/GenBank/DDBJ whole genome shotgun (WGS) entry which is preliminary data.</text>
</comment>
<evidence type="ECO:0000313" key="1">
    <source>
        <dbReference type="EMBL" id="KAI5426315.1"/>
    </source>
</evidence>
<proteinExistence type="predicted"/>
<dbReference type="Gramene" id="Psat03G0193000-T1">
    <property type="protein sequence ID" value="KAI5426315.1"/>
    <property type="gene ID" value="KIW84_031930"/>
</dbReference>
<name>A0A9D4XWQ7_PEA</name>
<protein>
    <recommendedName>
        <fullName evidence="3">Retrotransposon gag domain-containing protein</fullName>
    </recommendedName>
</protein>